<sequence>MYFHRSIEKTIEEVGRSFPCIVIYGSRQVGRSTTIDHLYGEKYQKVTLDDMDDRLLAQSNLRLFLETYQWPLIIDEIQKAPGLLDEIKKVIDEQRLKWMKEDAPRQLMYILTGSNRFELQQGISDSLAGRCGVIDMASFSSMEKQKLEENCFSPEISFWMKLQNSKKIPYHTRAEIFETIFQGGMPDVVSGAAERNAFFKSYVSTYIEKDVRKLINASNELQFRNFISIAALRTAQELHYDEIAGSVGIDVRTCKRWISILETSGIIFLLQPYMANVSNRIIKAPKIYFMDTGLCAWLCKWPNAEMLSNSAMNGAFFETYVVSEIVKNAYAFNLDPHDFLYYYRDTDMKEIDLLYVIRDQIYPIEIKAGILPVHAAKNFSVLDKYKMKIENGLIICNTDKIRPINEKVYQVPVYLLP</sequence>
<gene>
    <name evidence="3" type="ORF">MOZ60_01880</name>
</gene>
<dbReference type="InterPro" id="IPR025420">
    <property type="entry name" value="DUF4143"/>
</dbReference>
<dbReference type="Proteomes" id="UP001286174">
    <property type="component" value="Unassembled WGS sequence"/>
</dbReference>
<dbReference type="RefSeq" id="WP_370595435.1">
    <property type="nucleotide sequence ID" value="NZ_JALBUR010000002.1"/>
</dbReference>
<comment type="caution">
    <text evidence="3">The sequence shown here is derived from an EMBL/GenBank/DDBJ whole genome shotgun (WGS) entry which is preliminary data.</text>
</comment>
<dbReference type="PANTHER" id="PTHR43566">
    <property type="entry name" value="CONSERVED PROTEIN"/>
    <property type="match status" value="1"/>
</dbReference>
<dbReference type="PANTHER" id="PTHR43566:SF2">
    <property type="entry name" value="DUF4143 DOMAIN-CONTAINING PROTEIN"/>
    <property type="match status" value="1"/>
</dbReference>
<organism evidence="3 4">
    <name type="scientific">Grylomicrobium aquisgranensis</name>
    <dbReference type="NCBI Taxonomy" id="2926318"/>
    <lineage>
        <taxon>Bacteria</taxon>
        <taxon>Bacillati</taxon>
        <taxon>Bacillota</taxon>
        <taxon>Erysipelotrichia</taxon>
        <taxon>Erysipelotrichales</taxon>
        <taxon>Erysipelotrichaceae</taxon>
        <taxon>Grylomicrobium</taxon>
    </lineage>
</organism>
<dbReference type="SUPFAM" id="SSF52540">
    <property type="entry name" value="P-loop containing nucleoside triphosphate hydrolases"/>
    <property type="match status" value="1"/>
</dbReference>
<evidence type="ECO:0000313" key="3">
    <source>
        <dbReference type="EMBL" id="MDX8418840.1"/>
    </source>
</evidence>
<keyword evidence="4" id="KW-1185">Reference proteome</keyword>
<evidence type="ECO:0000313" key="4">
    <source>
        <dbReference type="Proteomes" id="UP001286174"/>
    </source>
</evidence>
<name>A0AB35U1Y8_9FIRM</name>
<feature type="domain" description="AAA" evidence="1">
    <location>
        <begin position="19"/>
        <end position="143"/>
    </location>
</feature>
<dbReference type="EMBL" id="JALBUR010000002">
    <property type="protein sequence ID" value="MDX8418840.1"/>
    <property type="molecule type" value="Genomic_DNA"/>
</dbReference>
<protein>
    <submittedName>
        <fullName evidence="3">DUF4143 domain-containing protein</fullName>
    </submittedName>
</protein>
<evidence type="ECO:0000259" key="1">
    <source>
        <dbReference type="Pfam" id="PF13173"/>
    </source>
</evidence>
<proteinExistence type="predicted"/>
<dbReference type="Pfam" id="PF13173">
    <property type="entry name" value="AAA_14"/>
    <property type="match status" value="1"/>
</dbReference>
<accession>A0AB35U1Y8</accession>
<dbReference type="InterPro" id="IPR027417">
    <property type="entry name" value="P-loop_NTPase"/>
</dbReference>
<dbReference type="Pfam" id="PF13635">
    <property type="entry name" value="DUF4143"/>
    <property type="match status" value="1"/>
</dbReference>
<reference evidence="3 4" key="1">
    <citation type="submission" date="2022-03" db="EMBL/GenBank/DDBJ databases">
        <title>Novel taxa within the pig intestine.</title>
        <authorList>
            <person name="Wylensek D."/>
            <person name="Bishof K."/>
            <person name="Afrizal A."/>
            <person name="Clavel T."/>
        </authorList>
    </citation>
    <scope>NUCLEOTIDE SEQUENCE [LARGE SCALE GENOMIC DNA]</scope>
    <source>
        <strain evidence="3 4">CLA-KB-P133</strain>
    </source>
</reference>
<feature type="domain" description="DUF4143" evidence="2">
    <location>
        <begin position="208"/>
        <end position="369"/>
    </location>
</feature>
<evidence type="ECO:0000259" key="2">
    <source>
        <dbReference type="Pfam" id="PF13635"/>
    </source>
</evidence>
<dbReference type="InterPro" id="IPR041682">
    <property type="entry name" value="AAA_14"/>
</dbReference>
<dbReference type="AlphaFoldDB" id="A0AB35U1Y8"/>